<sequence>MELPRMIATDLDGTLLRSGGTVSERTRRTLLAARDLGIEVVFVTARPPRYVDAIAEAVGCVGTAVCSNGAIVYDVAGRRATAVNALDLAGTRRLAAALRAVLPGLTFAVETGHQVICEVAYHDGRDAHGEVQTRVPTLEDVLRQAAPIVKLLVWSGAQDAHTMWETARRAVMGEAEVTHSGGTGLLEISASGVTKAATLAALCDLRGVTPAEVWAFGDMPNDLPVLEWAGTSYAMANAHPAVLAAVDRRAPSNDEDGVAQVLEELLTTAGPAQSHPSSRV</sequence>
<dbReference type="InterPro" id="IPR036412">
    <property type="entry name" value="HAD-like_sf"/>
</dbReference>
<dbReference type="Pfam" id="PF08282">
    <property type="entry name" value="Hydrolase_3"/>
    <property type="match status" value="1"/>
</dbReference>
<reference evidence="2" key="1">
    <citation type="journal article" date="2019" name="Int. J. Syst. Evol. Microbiol.">
        <title>The Global Catalogue of Microorganisms (GCM) 10K type strain sequencing project: providing services to taxonomists for standard genome sequencing and annotation.</title>
        <authorList>
            <consortium name="The Broad Institute Genomics Platform"/>
            <consortium name="The Broad Institute Genome Sequencing Center for Infectious Disease"/>
            <person name="Wu L."/>
            <person name="Ma J."/>
        </authorList>
    </citation>
    <scope>NUCLEOTIDE SEQUENCE [LARGE SCALE GENOMIC DNA]</scope>
    <source>
        <strain evidence="2">TBRC 4489</strain>
    </source>
</reference>
<protein>
    <submittedName>
        <fullName evidence="1">HAD family hydrolase</fullName>
        <ecNumber evidence="1">3.1.3.-</ecNumber>
    </submittedName>
</protein>
<dbReference type="EC" id="3.1.3.-" evidence="1"/>
<accession>A0ABV8I7U2</accession>
<dbReference type="InterPro" id="IPR006379">
    <property type="entry name" value="HAD-SF_hydro_IIB"/>
</dbReference>
<comment type="caution">
    <text evidence="1">The sequence shown here is derived from an EMBL/GenBank/DDBJ whole genome shotgun (WGS) entry which is preliminary data.</text>
</comment>
<dbReference type="RefSeq" id="WP_377286814.1">
    <property type="nucleotide sequence ID" value="NZ_JBHSBM010000013.1"/>
</dbReference>
<dbReference type="Gene3D" id="3.30.1240.10">
    <property type="match status" value="1"/>
</dbReference>
<evidence type="ECO:0000313" key="1">
    <source>
        <dbReference type="EMBL" id="MFC4058513.1"/>
    </source>
</evidence>
<dbReference type="Proteomes" id="UP001595850">
    <property type="component" value="Unassembled WGS sequence"/>
</dbReference>
<dbReference type="EMBL" id="JBHSBM010000013">
    <property type="protein sequence ID" value="MFC4058513.1"/>
    <property type="molecule type" value="Genomic_DNA"/>
</dbReference>
<dbReference type="SUPFAM" id="SSF56784">
    <property type="entry name" value="HAD-like"/>
    <property type="match status" value="1"/>
</dbReference>
<dbReference type="NCBIfam" id="TIGR01484">
    <property type="entry name" value="HAD-SF-IIB"/>
    <property type="match status" value="1"/>
</dbReference>
<dbReference type="Gene3D" id="3.40.50.1000">
    <property type="entry name" value="HAD superfamily/HAD-like"/>
    <property type="match status" value="1"/>
</dbReference>
<dbReference type="PANTHER" id="PTHR10000">
    <property type="entry name" value="PHOSPHOSERINE PHOSPHATASE"/>
    <property type="match status" value="1"/>
</dbReference>
<keyword evidence="1" id="KW-0378">Hydrolase</keyword>
<dbReference type="PANTHER" id="PTHR10000:SF8">
    <property type="entry name" value="HAD SUPERFAMILY HYDROLASE-LIKE, TYPE 3"/>
    <property type="match status" value="1"/>
</dbReference>
<dbReference type="InterPro" id="IPR023214">
    <property type="entry name" value="HAD_sf"/>
</dbReference>
<organism evidence="1 2">
    <name type="scientific">Planomonospora corallina</name>
    <dbReference type="NCBI Taxonomy" id="1806052"/>
    <lineage>
        <taxon>Bacteria</taxon>
        <taxon>Bacillati</taxon>
        <taxon>Actinomycetota</taxon>
        <taxon>Actinomycetes</taxon>
        <taxon>Streptosporangiales</taxon>
        <taxon>Streptosporangiaceae</taxon>
        <taxon>Planomonospora</taxon>
    </lineage>
</organism>
<name>A0ABV8I7U2_9ACTN</name>
<proteinExistence type="predicted"/>
<gene>
    <name evidence="1" type="ORF">ACFOWE_09420</name>
</gene>
<dbReference type="GO" id="GO:0016787">
    <property type="term" value="F:hydrolase activity"/>
    <property type="evidence" value="ECO:0007669"/>
    <property type="project" value="UniProtKB-KW"/>
</dbReference>
<evidence type="ECO:0000313" key="2">
    <source>
        <dbReference type="Proteomes" id="UP001595850"/>
    </source>
</evidence>
<keyword evidence="2" id="KW-1185">Reference proteome</keyword>